<dbReference type="PANTHER" id="PTHR33695:SF1">
    <property type="entry name" value="LIPOPROTEIN SIGNAL PEPTIDASE"/>
    <property type="match status" value="1"/>
</dbReference>
<evidence type="ECO:0000256" key="2">
    <source>
        <dbReference type="ARBA" id="ARBA00022475"/>
    </source>
</evidence>
<evidence type="ECO:0000256" key="8">
    <source>
        <dbReference type="ARBA" id="ARBA00023136"/>
    </source>
</evidence>
<dbReference type="InterPro" id="IPR001872">
    <property type="entry name" value="Peptidase_A8"/>
</dbReference>
<feature type="active site" evidence="9">
    <location>
        <position position="128"/>
    </location>
</feature>
<evidence type="ECO:0000256" key="9">
    <source>
        <dbReference type="HAMAP-Rule" id="MF_00161"/>
    </source>
</evidence>
<keyword evidence="7 9" id="KW-1133">Transmembrane helix</keyword>
<evidence type="ECO:0000256" key="6">
    <source>
        <dbReference type="ARBA" id="ARBA00022801"/>
    </source>
</evidence>
<keyword evidence="8 9" id="KW-0472">Membrane</keyword>
<reference evidence="12" key="1">
    <citation type="journal article" date="2018" name="Environ. Microbiol.">
        <title>Sporulation capability and amylosome conservation among diverse human colonic and rumen isolates of the keystone starch-degrader Ruminococcus bromii.</title>
        <authorList>
            <person name="Mukhopadhya I."/>
            <person name="Morais S."/>
            <person name="Laverde-Gomez J."/>
            <person name="Sheridan P.O."/>
            <person name="Walker A.W."/>
            <person name="Kelly W."/>
            <person name="Klieve A.V."/>
            <person name="Ouwerkerk D."/>
            <person name="Duncan S.H."/>
            <person name="Louis P."/>
            <person name="Koropatkin N."/>
            <person name="Cockburn D."/>
            <person name="Kibler R."/>
            <person name="Cooper P.J."/>
            <person name="Sandoval C."/>
            <person name="Crost E."/>
            <person name="Juge N."/>
            <person name="Bayer E.A."/>
            <person name="Flint H.J."/>
        </authorList>
    </citation>
    <scope>NUCLEOTIDE SEQUENCE [LARGE SCALE GENOMIC DNA]</scope>
    <source>
        <strain evidence="12">ATCC 27255</strain>
    </source>
</reference>
<keyword evidence="3 9" id="KW-0645">Protease</keyword>
<feature type="transmembrane region" description="Helical" evidence="9">
    <location>
        <begin position="60"/>
        <end position="78"/>
    </location>
</feature>
<dbReference type="UniPathway" id="UPA00665"/>
<protein>
    <recommendedName>
        <fullName evidence="9">Lipoprotein signal peptidase</fullName>
        <ecNumber evidence="9">3.4.23.36</ecNumber>
    </recommendedName>
    <alternativeName>
        <fullName evidence="9">Prolipoprotein signal peptidase</fullName>
    </alternativeName>
    <alternativeName>
        <fullName evidence="9">Signal peptidase II</fullName>
        <shortName evidence="9">SPase II</shortName>
    </alternativeName>
</protein>
<evidence type="ECO:0000313" key="12">
    <source>
        <dbReference type="EMBL" id="PKD27301.1"/>
    </source>
</evidence>
<dbReference type="GO" id="GO:0006508">
    <property type="term" value="P:proteolysis"/>
    <property type="evidence" value="ECO:0007669"/>
    <property type="project" value="UniProtKB-KW"/>
</dbReference>
<sequence length="160" mass="17721">MPVIALIIGALLAVADQVIKYFVLTHLQPVGSVTVIDGLLDLKYVENRGVAFGMFSDMRWFFVVVTAILIGIIIFIMFKKKPTGKIFYISAALIIGGGIGNLIDRVFYGFVVDYLSLSFFPPVCNFADYCITAGTILLVIYVLFFSNTIKSEKRVSKSDE</sequence>
<keyword evidence="4 9" id="KW-0812">Transmembrane</keyword>
<evidence type="ECO:0000256" key="5">
    <source>
        <dbReference type="ARBA" id="ARBA00022750"/>
    </source>
</evidence>
<comment type="caution">
    <text evidence="9">Lacks conserved residue(s) required for the propagation of feature annotation.</text>
</comment>
<dbReference type="Proteomes" id="UP000233425">
    <property type="component" value="Unassembled WGS sequence"/>
</dbReference>
<comment type="catalytic activity">
    <reaction evidence="9 10">
        <text>Release of signal peptides from bacterial membrane prolipoproteins. Hydrolyzes -Xaa-Yaa-Zaa-|-(S,diacylglyceryl)Cys-, in which Xaa is hydrophobic (preferably Leu), and Yaa (Ala or Ser) and Zaa (Gly or Ala) have small, neutral side chains.</text>
        <dbReference type="EC" id="3.4.23.36"/>
    </reaction>
</comment>
<evidence type="ECO:0000256" key="11">
    <source>
        <dbReference type="RuleBase" id="RU004181"/>
    </source>
</evidence>
<evidence type="ECO:0000256" key="4">
    <source>
        <dbReference type="ARBA" id="ARBA00022692"/>
    </source>
</evidence>
<comment type="pathway">
    <text evidence="9">Protein modification; lipoprotein biosynthesis (signal peptide cleavage).</text>
</comment>
<evidence type="ECO:0000256" key="10">
    <source>
        <dbReference type="RuleBase" id="RU000594"/>
    </source>
</evidence>
<dbReference type="GO" id="GO:0004190">
    <property type="term" value="F:aspartic-type endopeptidase activity"/>
    <property type="evidence" value="ECO:0007669"/>
    <property type="project" value="UniProtKB-UniRule"/>
</dbReference>
<dbReference type="HAMAP" id="MF_00161">
    <property type="entry name" value="LspA"/>
    <property type="match status" value="1"/>
</dbReference>
<evidence type="ECO:0000256" key="7">
    <source>
        <dbReference type="ARBA" id="ARBA00022989"/>
    </source>
</evidence>
<dbReference type="RefSeq" id="WP_101029613.1">
    <property type="nucleotide sequence ID" value="NZ_CABMMZ010000072.1"/>
</dbReference>
<dbReference type="NCBIfam" id="TIGR00077">
    <property type="entry name" value="lspA"/>
    <property type="match status" value="1"/>
</dbReference>
<proteinExistence type="inferred from homology"/>
<feature type="transmembrane region" description="Helical" evidence="9">
    <location>
        <begin position="85"/>
        <end position="103"/>
    </location>
</feature>
<dbReference type="PRINTS" id="PR00781">
    <property type="entry name" value="LIPOSIGPTASE"/>
</dbReference>
<dbReference type="EMBL" id="NNSR01000072">
    <property type="protein sequence ID" value="PKD27301.1"/>
    <property type="molecule type" value="Genomic_DNA"/>
</dbReference>
<keyword evidence="12" id="KW-0449">Lipoprotein</keyword>
<evidence type="ECO:0000313" key="13">
    <source>
        <dbReference type="Proteomes" id="UP000233425"/>
    </source>
</evidence>
<keyword evidence="2 9" id="KW-1003">Cell membrane</keyword>
<comment type="function">
    <text evidence="9 10">This protein specifically catalyzes the removal of signal peptides from prolipoproteins.</text>
</comment>
<evidence type="ECO:0000256" key="3">
    <source>
        <dbReference type="ARBA" id="ARBA00022670"/>
    </source>
</evidence>
<evidence type="ECO:0000256" key="1">
    <source>
        <dbReference type="ARBA" id="ARBA00006139"/>
    </source>
</evidence>
<organism evidence="12 13">
    <name type="scientific">Ruminococcus bromii</name>
    <dbReference type="NCBI Taxonomy" id="40518"/>
    <lineage>
        <taxon>Bacteria</taxon>
        <taxon>Bacillati</taxon>
        <taxon>Bacillota</taxon>
        <taxon>Clostridia</taxon>
        <taxon>Eubacteriales</taxon>
        <taxon>Oscillospiraceae</taxon>
        <taxon>Ruminococcus</taxon>
    </lineage>
</organism>
<dbReference type="Pfam" id="PF01252">
    <property type="entry name" value="Peptidase_A8"/>
    <property type="match status" value="1"/>
</dbReference>
<keyword evidence="5 9" id="KW-0064">Aspartyl protease</keyword>
<dbReference type="PROSITE" id="PS00855">
    <property type="entry name" value="SPASE_II"/>
    <property type="match status" value="1"/>
</dbReference>
<dbReference type="EC" id="3.4.23.36" evidence="9"/>
<comment type="caution">
    <text evidence="12">The sequence shown here is derived from an EMBL/GenBank/DDBJ whole genome shotgun (WGS) entry which is preliminary data.</text>
</comment>
<dbReference type="AlphaFoldDB" id="A0A2N0UJZ8"/>
<feature type="transmembrane region" description="Helical" evidence="9">
    <location>
        <begin position="126"/>
        <end position="144"/>
    </location>
</feature>
<keyword evidence="13" id="KW-1185">Reference proteome</keyword>
<keyword evidence="6 9" id="KW-0378">Hydrolase</keyword>
<accession>A0A2N0UJZ8</accession>
<dbReference type="PANTHER" id="PTHR33695">
    <property type="entry name" value="LIPOPROTEIN SIGNAL PEPTIDASE"/>
    <property type="match status" value="1"/>
</dbReference>
<dbReference type="GO" id="GO:0005886">
    <property type="term" value="C:plasma membrane"/>
    <property type="evidence" value="ECO:0007669"/>
    <property type="project" value="UniProtKB-SubCell"/>
</dbReference>
<comment type="similarity">
    <text evidence="1 9 11">Belongs to the peptidase A8 family.</text>
</comment>
<feature type="active site" evidence="9">
    <location>
        <position position="113"/>
    </location>
</feature>
<gene>
    <name evidence="9 12" type="primary">lspA</name>
    <name evidence="12" type="ORF">RBATCC27255_01690</name>
</gene>
<name>A0A2N0UJZ8_9FIRM</name>
<comment type="subcellular location">
    <subcellularLocation>
        <location evidence="9">Cell membrane</location>
        <topology evidence="9">Multi-pass membrane protein</topology>
    </subcellularLocation>
</comment>